<reference evidence="4" key="1">
    <citation type="submission" date="2022-06" db="EMBL/GenBank/DDBJ databases">
        <title>Genome Sequence of Candolleomyces eurysporus.</title>
        <authorList>
            <person name="Buettner E."/>
        </authorList>
    </citation>
    <scope>NUCLEOTIDE SEQUENCE</scope>
    <source>
        <strain evidence="4">VTCC 930004</strain>
    </source>
</reference>
<dbReference type="InterPro" id="IPR016024">
    <property type="entry name" value="ARM-type_fold"/>
</dbReference>
<organism evidence="4 5">
    <name type="scientific">Candolleomyces eurysporus</name>
    <dbReference type="NCBI Taxonomy" id="2828524"/>
    <lineage>
        <taxon>Eukaryota</taxon>
        <taxon>Fungi</taxon>
        <taxon>Dikarya</taxon>
        <taxon>Basidiomycota</taxon>
        <taxon>Agaricomycotina</taxon>
        <taxon>Agaricomycetes</taxon>
        <taxon>Agaricomycetidae</taxon>
        <taxon>Agaricales</taxon>
        <taxon>Agaricineae</taxon>
        <taxon>Psathyrellaceae</taxon>
        <taxon>Candolleomyces</taxon>
    </lineage>
</organism>
<evidence type="ECO:0000313" key="4">
    <source>
        <dbReference type="EMBL" id="KAJ2932987.1"/>
    </source>
</evidence>
<dbReference type="AlphaFoldDB" id="A0A9W8JE85"/>
<feature type="transmembrane region" description="Helical" evidence="3">
    <location>
        <begin position="892"/>
        <end position="915"/>
    </location>
</feature>
<protein>
    <submittedName>
        <fullName evidence="4">Uncharacterized protein</fullName>
    </submittedName>
</protein>
<keyword evidence="3" id="KW-1133">Transmembrane helix</keyword>
<comment type="caution">
    <text evidence="4">The sequence shown here is derived from an EMBL/GenBank/DDBJ whole genome shotgun (WGS) entry which is preliminary data.</text>
</comment>
<feature type="transmembrane region" description="Helical" evidence="3">
    <location>
        <begin position="559"/>
        <end position="577"/>
    </location>
</feature>
<keyword evidence="5" id="KW-1185">Reference proteome</keyword>
<feature type="transmembrane region" description="Helical" evidence="3">
    <location>
        <begin position="837"/>
        <end position="857"/>
    </location>
</feature>
<evidence type="ECO:0000256" key="3">
    <source>
        <dbReference type="SAM" id="Phobius"/>
    </source>
</evidence>
<dbReference type="OrthoDB" id="5392263at2759"/>
<proteinExistence type="predicted"/>
<keyword evidence="1" id="KW-0677">Repeat</keyword>
<feature type="transmembrane region" description="Helical" evidence="3">
    <location>
        <begin position="770"/>
        <end position="795"/>
    </location>
</feature>
<dbReference type="PROSITE" id="PS50302">
    <property type="entry name" value="PUM"/>
    <property type="match status" value="1"/>
</dbReference>
<feature type="transmembrane region" description="Helical" evidence="3">
    <location>
        <begin position="733"/>
        <end position="758"/>
    </location>
</feature>
<dbReference type="GO" id="GO:0003723">
    <property type="term" value="F:RNA binding"/>
    <property type="evidence" value="ECO:0007669"/>
    <property type="project" value="InterPro"/>
</dbReference>
<keyword evidence="3" id="KW-0812">Transmembrane</keyword>
<feature type="non-terminal residue" evidence="4">
    <location>
        <position position="1"/>
    </location>
</feature>
<gene>
    <name evidence="4" type="ORF">H1R20_g4118</name>
</gene>
<sequence>MLLKFEPKVLGYSCITRQPPSSQTLSSSMQTRTNVRYSCASLLQGGNPCHSGNRQRRGEGEAKQGLVGFLEGIDIERKRRSSFNQGNSHYDIQSPDKGAITHAIVHRALWECLNAFSGLPDEAEQEKLRLEIFEICQDGLAEIVHTKGGSRVVREFLADGTAKDRKQILKVLKLHIEQMCFDGAQNVIHGSRRYRVRFKSSKLSPISVIVDAALKLNMTVQDRRLLYTLSSLALDNTLLPPRSPPYPEPILSAPKLPKGTTAVQRAKYEKQQAKAYEPFVQAWLQTHSDPAAHGTRRRTSQHFLGLKGVVQPFDDSSYLLLFPSMRSRLLFFTIFSSLHVTSYATNFDVCLESVKNGTFGIGKIGATDNYGNVLEDVTQATGVTYDLCVKACSSGQQPFQWTIFSQQFSSWLLPWLALVSQLPFGPKDKLENLESVVLTVGSPMLAAYSLALTVLNGRWIARRFSKHNYPNIRNAIRVLSSLQQAPLRITNEGALLASLIVLPQNDPWWRELIEWLAYPHTWSISAVTSIAWVVIAYIFTVIDSFTGDMAEAINANGQGVGSLWLWLLPIVIGWLQISPKCDEERVRSAVERANKIAYVATDTHPVLVEELTEERAIHLASGEEDEVDDTLRRDERVTAPIYNYARFLPWVQAVEKVCETFRVASERYHHHDSVDPMIGWITMGDRIGDFGSKPHDRNRVGNVSQVAMYCEFDPHYQHTAFRSRWGPNVFSRIAIASALAFMLQWGTVGAAFIVVYYTPTTGLGCRSASYLLFGALSTIVWLLLLVSSLLVHYVATSSPSLTYTETRSLNLQRYDGGRSYPLHLSIARHFAIFLRRLAKLLATINALWILTACLFQFSNFFDRCYCNSSVFGRGRGAYNVIKLVVIGPMRHAWVGGVCLAGGTAFLFVGFVNVFINPPLPES</sequence>
<dbReference type="Proteomes" id="UP001140091">
    <property type="component" value="Unassembled WGS sequence"/>
</dbReference>
<dbReference type="InterPro" id="IPR001313">
    <property type="entry name" value="Pumilio_RNA-bd_rpt"/>
</dbReference>
<dbReference type="EMBL" id="JANBPK010000754">
    <property type="protein sequence ID" value="KAJ2932987.1"/>
    <property type="molecule type" value="Genomic_DNA"/>
</dbReference>
<dbReference type="SUPFAM" id="SSF48371">
    <property type="entry name" value="ARM repeat"/>
    <property type="match status" value="1"/>
</dbReference>
<evidence type="ECO:0000256" key="2">
    <source>
        <dbReference type="PROSITE-ProRule" id="PRU00317"/>
    </source>
</evidence>
<keyword evidence="3" id="KW-0472">Membrane</keyword>
<feature type="transmembrane region" description="Helical" evidence="3">
    <location>
        <begin position="436"/>
        <end position="455"/>
    </location>
</feature>
<evidence type="ECO:0000313" key="5">
    <source>
        <dbReference type="Proteomes" id="UP001140091"/>
    </source>
</evidence>
<name>A0A9W8JE85_9AGAR</name>
<feature type="transmembrane region" description="Helical" evidence="3">
    <location>
        <begin position="515"/>
        <end position="539"/>
    </location>
</feature>
<evidence type="ECO:0000256" key="1">
    <source>
        <dbReference type="ARBA" id="ARBA00022737"/>
    </source>
</evidence>
<feature type="repeat" description="Pumilio" evidence="2">
    <location>
        <begin position="134"/>
        <end position="170"/>
    </location>
</feature>
<accession>A0A9W8JE85</accession>